<evidence type="ECO:0000313" key="2">
    <source>
        <dbReference type="Proteomes" id="UP000056419"/>
    </source>
</evidence>
<dbReference type="EMBL" id="LRGC01000008">
    <property type="protein sequence ID" value="KWR54457.1"/>
    <property type="molecule type" value="Genomic_DNA"/>
</dbReference>
<sequence>MVDKFCKMFMFSLENIWLNKRTNTILNVCLCSLMKYPKQDTIHSGMFSQLKSIEFKMI</sequence>
<protein>
    <submittedName>
        <fullName evidence="1">Uncharacterized protein</fullName>
    </submittedName>
</protein>
<accession>A0A108T715</accession>
<evidence type="ECO:0000313" key="1">
    <source>
        <dbReference type="EMBL" id="KWR54457.1"/>
    </source>
</evidence>
<reference evidence="1 2" key="1">
    <citation type="journal article" date="2016" name="BMC Genomics">
        <title>Type VI secretion systems of human gut Bacteroidales segregate into three genetic architectures, two of which are contained on mobile genetic elements.</title>
        <authorList>
            <person name="Coyne M.J."/>
            <person name="Roelofs K.G."/>
            <person name="Comstock L.E."/>
        </authorList>
    </citation>
    <scope>NUCLEOTIDE SEQUENCE [LARGE SCALE GENOMIC DNA]</scope>
    <source>
        <strain evidence="1 2">CL09T03C01</strain>
    </source>
</reference>
<keyword evidence="2" id="KW-1185">Reference proteome</keyword>
<dbReference type="AlphaFoldDB" id="A0A108T715"/>
<dbReference type="Proteomes" id="UP000056419">
    <property type="component" value="Unassembled WGS sequence"/>
</dbReference>
<proteinExistence type="predicted"/>
<gene>
    <name evidence="1" type="ORF">AA415_01991</name>
</gene>
<name>A0A108T715_BACSE</name>
<comment type="caution">
    <text evidence="1">The sequence shown here is derived from an EMBL/GenBank/DDBJ whole genome shotgun (WGS) entry which is preliminary data.</text>
</comment>
<organism evidence="1 2">
    <name type="scientific">Bacteroides stercoris</name>
    <dbReference type="NCBI Taxonomy" id="46506"/>
    <lineage>
        <taxon>Bacteria</taxon>
        <taxon>Pseudomonadati</taxon>
        <taxon>Bacteroidota</taxon>
        <taxon>Bacteroidia</taxon>
        <taxon>Bacteroidales</taxon>
        <taxon>Bacteroidaceae</taxon>
        <taxon>Bacteroides</taxon>
    </lineage>
</organism>